<evidence type="ECO:0008006" key="4">
    <source>
        <dbReference type="Google" id="ProtNLM"/>
    </source>
</evidence>
<accession>A0A7L5DP73</accession>
<feature type="chain" id="PRO_5029676773" description="Secretion system C-terminal sorting domain-containing protein" evidence="1">
    <location>
        <begin position="19"/>
        <end position="131"/>
    </location>
</feature>
<evidence type="ECO:0000313" key="3">
    <source>
        <dbReference type="Proteomes" id="UP000501128"/>
    </source>
</evidence>
<dbReference type="RefSeq" id="WP_169552218.1">
    <property type="nucleotide sequence ID" value="NZ_CP051677.1"/>
</dbReference>
<organism evidence="2 3">
    <name type="scientific">Spirosoma rhododendri</name>
    <dbReference type="NCBI Taxonomy" id="2728024"/>
    <lineage>
        <taxon>Bacteria</taxon>
        <taxon>Pseudomonadati</taxon>
        <taxon>Bacteroidota</taxon>
        <taxon>Cytophagia</taxon>
        <taxon>Cytophagales</taxon>
        <taxon>Cytophagaceae</taxon>
        <taxon>Spirosoma</taxon>
    </lineage>
</organism>
<protein>
    <recommendedName>
        <fullName evidence="4">Secretion system C-terminal sorting domain-containing protein</fullName>
    </recommendedName>
</protein>
<proteinExistence type="predicted"/>
<dbReference type="EMBL" id="CP051677">
    <property type="protein sequence ID" value="QJD80259.1"/>
    <property type="molecule type" value="Genomic_DNA"/>
</dbReference>
<name>A0A7L5DP73_9BACT</name>
<keyword evidence="1" id="KW-0732">Signal</keyword>
<dbReference type="Proteomes" id="UP000501128">
    <property type="component" value="Chromosome"/>
</dbReference>
<evidence type="ECO:0000313" key="2">
    <source>
        <dbReference type="EMBL" id="QJD80259.1"/>
    </source>
</evidence>
<keyword evidence="3" id="KW-1185">Reference proteome</keyword>
<dbReference type="KEGG" id="srho:HH216_18915"/>
<dbReference type="AlphaFoldDB" id="A0A7L5DP73"/>
<sequence length="131" mass="14364">MKTLVTSLLVAFTLVSSAVSFCEAKPIVRPVKQAAAYEVSMYTATNGNLRLALDKQKGGRVTVSMKNDKGNTLFTQYVGKRETQSRFMFDISALPDGVYTVEISNGAETKTQELTINTPKEQLPARQIALN</sequence>
<gene>
    <name evidence="2" type="ORF">HH216_18915</name>
</gene>
<evidence type="ECO:0000256" key="1">
    <source>
        <dbReference type="SAM" id="SignalP"/>
    </source>
</evidence>
<feature type="signal peptide" evidence="1">
    <location>
        <begin position="1"/>
        <end position="18"/>
    </location>
</feature>
<reference evidence="2 3" key="1">
    <citation type="submission" date="2020-04" db="EMBL/GenBank/DDBJ databases">
        <title>Genome sequencing of novel species.</title>
        <authorList>
            <person name="Heo J."/>
            <person name="Kim S.-J."/>
            <person name="Kim J.-S."/>
            <person name="Hong S.-B."/>
            <person name="Kwon S.-W."/>
        </authorList>
    </citation>
    <scope>NUCLEOTIDE SEQUENCE [LARGE SCALE GENOMIC DNA]</scope>
    <source>
        <strain evidence="2 3">CJU-R4</strain>
    </source>
</reference>